<gene>
    <name evidence="5" type="ORF">J2Z34_001064</name>
</gene>
<reference evidence="5 6" key="1">
    <citation type="submission" date="2021-03" db="EMBL/GenBank/DDBJ databases">
        <title>Genomic Encyclopedia of Type Strains, Phase IV (KMG-IV): sequencing the most valuable type-strain genomes for metagenomic binning, comparative biology and taxonomic classification.</title>
        <authorList>
            <person name="Goeker M."/>
        </authorList>
    </citation>
    <scope>NUCLEOTIDE SEQUENCE [LARGE SCALE GENOMIC DNA]</scope>
    <source>
        <strain evidence="5 6">DSM 6139</strain>
    </source>
</reference>
<dbReference type="EMBL" id="JAGGKC010000006">
    <property type="protein sequence ID" value="MBP1918588.1"/>
    <property type="molecule type" value="Genomic_DNA"/>
</dbReference>
<dbReference type="Gene3D" id="3.20.20.10">
    <property type="entry name" value="Alanine racemase"/>
    <property type="match status" value="1"/>
</dbReference>
<accession>A0ABS4G216</accession>
<keyword evidence="6" id="KW-1185">Reference proteome</keyword>
<dbReference type="RefSeq" id="WP_209458812.1">
    <property type="nucleotide sequence ID" value="NZ_JAGGKC010000006.1"/>
</dbReference>
<dbReference type="PIRSF" id="PIRSF004848">
    <property type="entry name" value="YBL036c_PLPDEIII"/>
    <property type="match status" value="1"/>
</dbReference>
<evidence type="ECO:0000256" key="1">
    <source>
        <dbReference type="ARBA" id="ARBA00022898"/>
    </source>
</evidence>
<name>A0ABS4G216_9CLOT</name>
<sequence>MENDIIENIERVRASLKEGVTLVAVSKTHTAQEAKTAYDTGIRDFGENRVQELLEKKANLPDDIKWHLIGSLQTNKVRKVVGEAFLIHSLDRPELALAIEKESSKKDIVTDCLIEINIGCEDSKSGVLPEHLDELVELARSLKHIRIRGLMAIIPKGTQEENREYFKKMKQTFDDLKKKESENFSMEILSMGMTNDYVTAIDEGSTLVRVGEGIFGARDKNRGGNQNG</sequence>
<evidence type="ECO:0000313" key="6">
    <source>
        <dbReference type="Proteomes" id="UP001519271"/>
    </source>
</evidence>
<comment type="function">
    <text evidence="2">Pyridoxal 5'-phosphate (PLP)-binding protein, which is involved in PLP homeostasis.</text>
</comment>
<dbReference type="CDD" id="cd00635">
    <property type="entry name" value="PLPDE_III_YBL036c_like"/>
    <property type="match status" value="1"/>
</dbReference>
<comment type="caution">
    <text evidence="5">The sequence shown here is derived from an EMBL/GenBank/DDBJ whole genome shotgun (WGS) entry which is preliminary data.</text>
</comment>
<comment type="similarity">
    <text evidence="2 3">Belongs to the pyridoxal phosphate-binding protein YggS/PROSC family.</text>
</comment>
<dbReference type="PANTHER" id="PTHR10146">
    <property type="entry name" value="PROLINE SYNTHETASE CO-TRANSCRIBED BACTERIAL HOMOLOG PROTEIN"/>
    <property type="match status" value="1"/>
</dbReference>
<dbReference type="PANTHER" id="PTHR10146:SF14">
    <property type="entry name" value="PYRIDOXAL PHOSPHATE HOMEOSTASIS PROTEIN"/>
    <property type="match status" value="1"/>
</dbReference>
<dbReference type="HAMAP" id="MF_02087">
    <property type="entry name" value="PLP_homeostasis"/>
    <property type="match status" value="1"/>
</dbReference>
<feature type="domain" description="Alanine racemase N-terminal" evidence="4">
    <location>
        <begin position="5"/>
        <end position="218"/>
    </location>
</feature>
<organism evidence="5 6">
    <name type="scientific">Youngiibacter multivorans</name>
    <dbReference type="NCBI Taxonomy" id="937251"/>
    <lineage>
        <taxon>Bacteria</taxon>
        <taxon>Bacillati</taxon>
        <taxon>Bacillota</taxon>
        <taxon>Clostridia</taxon>
        <taxon>Eubacteriales</taxon>
        <taxon>Clostridiaceae</taxon>
        <taxon>Youngiibacter</taxon>
    </lineage>
</organism>
<dbReference type="SUPFAM" id="SSF51419">
    <property type="entry name" value="PLP-binding barrel"/>
    <property type="match status" value="1"/>
</dbReference>
<dbReference type="InterPro" id="IPR029066">
    <property type="entry name" value="PLP-binding_barrel"/>
</dbReference>
<dbReference type="InterPro" id="IPR001608">
    <property type="entry name" value="Ala_racemase_N"/>
</dbReference>
<evidence type="ECO:0000259" key="4">
    <source>
        <dbReference type="Pfam" id="PF01168"/>
    </source>
</evidence>
<keyword evidence="1 2" id="KW-0663">Pyridoxal phosphate</keyword>
<evidence type="ECO:0000313" key="5">
    <source>
        <dbReference type="EMBL" id="MBP1918588.1"/>
    </source>
</evidence>
<dbReference type="Pfam" id="PF01168">
    <property type="entry name" value="Ala_racemase_N"/>
    <property type="match status" value="1"/>
</dbReference>
<evidence type="ECO:0000256" key="2">
    <source>
        <dbReference type="HAMAP-Rule" id="MF_02087"/>
    </source>
</evidence>
<dbReference type="Proteomes" id="UP001519271">
    <property type="component" value="Unassembled WGS sequence"/>
</dbReference>
<dbReference type="InterPro" id="IPR011078">
    <property type="entry name" value="PyrdxlP_homeostasis"/>
</dbReference>
<proteinExistence type="inferred from homology"/>
<dbReference type="NCBIfam" id="TIGR00044">
    <property type="entry name" value="YggS family pyridoxal phosphate-dependent enzyme"/>
    <property type="match status" value="1"/>
</dbReference>
<protein>
    <recommendedName>
        <fullName evidence="2">Pyridoxal phosphate homeostasis protein</fullName>
        <shortName evidence="2">PLP homeostasis protein</shortName>
    </recommendedName>
</protein>
<feature type="modified residue" description="N6-(pyridoxal phosphate)lysine" evidence="2">
    <location>
        <position position="27"/>
    </location>
</feature>
<evidence type="ECO:0000256" key="3">
    <source>
        <dbReference type="RuleBase" id="RU004514"/>
    </source>
</evidence>